<dbReference type="EMBL" id="KV417303">
    <property type="protein sequence ID" value="KZO93216.1"/>
    <property type="molecule type" value="Genomic_DNA"/>
</dbReference>
<evidence type="ECO:0000313" key="3">
    <source>
        <dbReference type="Proteomes" id="UP000076738"/>
    </source>
</evidence>
<feature type="region of interest" description="Disordered" evidence="1">
    <location>
        <begin position="1"/>
        <end position="111"/>
    </location>
</feature>
<dbReference type="Proteomes" id="UP000076738">
    <property type="component" value="Unassembled WGS sequence"/>
</dbReference>
<proteinExistence type="predicted"/>
<gene>
    <name evidence="2" type="ORF">CALVIDRAFT_262869</name>
</gene>
<feature type="region of interest" description="Disordered" evidence="1">
    <location>
        <begin position="175"/>
        <end position="204"/>
    </location>
</feature>
<feature type="compositionally biased region" description="Low complexity" evidence="1">
    <location>
        <begin position="52"/>
        <end position="65"/>
    </location>
</feature>
<dbReference type="OrthoDB" id="3361061at2759"/>
<reference evidence="2 3" key="1">
    <citation type="journal article" date="2016" name="Mol. Biol. Evol.">
        <title>Comparative Genomics of Early-Diverging Mushroom-Forming Fungi Provides Insights into the Origins of Lignocellulose Decay Capabilities.</title>
        <authorList>
            <person name="Nagy L.G."/>
            <person name="Riley R."/>
            <person name="Tritt A."/>
            <person name="Adam C."/>
            <person name="Daum C."/>
            <person name="Floudas D."/>
            <person name="Sun H."/>
            <person name="Yadav J.S."/>
            <person name="Pangilinan J."/>
            <person name="Larsson K.H."/>
            <person name="Matsuura K."/>
            <person name="Barry K."/>
            <person name="Labutti K."/>
            <person name="Kuo R."/>
            <person name="Ohm R.A."/>
            <person name="Bhattacharya S.S."/>
            <person name="Shirouzu T."/>
            <person name="Yoshinaga Y."/>
            <person name="Martin F.M."/>
            <person name="Grigoriev I.V."/>
            <person name="Hibbett D.S."/>
        </authorList>
    </citation>
    <scope>NUCLEOTIDE SEQUENCE [LARGE SCALE GENOMIC DNA]</scope>
    <source>
        <strain evidence="2 3">TUFC12733</strain>
    </source>
</reference>
<protein>
    <submittedName>
        <fullName evidence="2">Uncharacterized protein</fullName>
    </submittedName>
</protein>
<dbReference type="AlphaFoldDB" id="A0A167J3I2"/>
<keyword evidence="3" id="KW-1185">Reference proteome</keyword>
<evidence type="ECO:0000256" key="1">
    <source>
        <dbReference type="SAM" id="MobiDB-lite"/>
    </source>
</evidence>
<accession>A0A167J3I2</accession>
<name>A0A167J3I2_CALVF</name>
<evidence type="ECO:0000313" key="2">
    <source>
        <dbReference type="EMBL" id="KZO93216.1"/>
    </source>
</evidence>
<organism evidence="2 3">
    <name type="scientific">Calocera viscosa (strain TUFC12733)</name>
    <dbReference type="NCBI Taxonomy" id="1330018"/>
    <lineage>
        <taxon>Eukaryota</taxon>
        <taxon>Fungi</taxon>
        <taxon>Dikarya</taxon>
        <taxon>Basidiomycota</taxon>
        <taxon>Agaricomycotina</taxon>
        <taxon>Dacrymycetes</taxon>
        <taxon>Dacrymycetales</taxon>
        <taxon>Dacrymycetaceae</taxon>
        <taxon>Calocera</taxon>
    </lineage>
</organism>
<sequence length="304" mass="32734">MLAVKEIESLPSFPQLMESLGHPDEPAAAAPPAISLAWRTPPAVIDEDATSDSRSTTSSRSARTSPVIPSRPSSQLDGPTRKSRSPSGSASKENAGRHRFAPYQSRGAGVPSINIDKANKAAEKQALPTPPISQSLRRANRPQPLALAPRSNNPDIAPAPISALLRAHIRSSAAESGLAPHTASPRISGHAPYAPRSPRHPMTPVSIPTLPPNLPITRPFLPLVHTGTPSFLSLHLSVSHHLRTSDIPLYLSYLLRPPLLSFRTRLHTPDQTEPPWQPRAAFLSLLTLTLLGLLYTGDRSIMFP</sequence>